<dbReference type="GO" id="GO:0016846">
    <property type="term" value="F:carbon-sulfur lyase activity"/>
    <property type="evidence" value="ECO:0007669"/>
    <property type="project" value="InterPro"/>
</dbReference>
<dbReference type="PROSITE" id="PS51891">
    <property type="entry name" value="CENP_V_GFA"/>
    <property type="match status" value="1"/>
</dbReference>
<feature type="domain" description="CENP-V/GFA" evidence="5">
    <location>
        <begin position="4"/>
        <end position="105"/>
    </location>
</feature>
<dbReference type="GO" id="GO:0046872">
    <property type="term" value="F:metal ion binding"/>
    <property type="evidence" value="ECO:0007669"/>
    <property type="project" value="UniProtKB-KW"/>
</dbReference>
<keyword evidence="4" id="KW-0456">Lyase</keyword>
<dbReference type="InterPro" id="IPR006913">
    <property type="entry name" value="CENP-V/GFA"/>
</dbReference>
<dbReference type="Gene3D" id="3.90.1590.10">
    <property type="entry name" value="glutathione-dependent formaldehyde- activating enzyme (gfa)"/>
    <property type="match status" value="1"/>
</dbReference>
<keyword evidence="2" id="KW-0479">Metal-binding</keyword>
<keyword evidence="3" id="KW-0862">Zinc</keyword>
<proteinExistence type="inferred from homology"/>
<dbReference type="EMBL" id="JAAEDH010000007">
    <property type="protein sequence ID" value="MBR0655015.1"/>
    <property type="molecule type" value="Genomic_DNA"/>
</dbReference>
<dbReference type="PANTHER" id="PTHR33337:SF40">
    <property type="entry name" value="CENP-V_GFA DOMAIN-CONTAINING PROTEIN-RELATED"/>
    <property type="match status" value="1"/>
</dbReference>
<keyword evidence="7" id="KW-1185">Reference proteome</keyword>
<protein>
    <submittedName>
        <fullName evidence="6">GFA family protein</fullName>
    </submittedName>
</protein>
<comment type="similarity">
    <text evidence="1">Belongs to the Gfa family.</text>
</comment>
<reference evidence="6" key="1">
    <citation type="submission" date="2020-01" db="EMBL/GenBank/DDBJ databases">
        <authorList>
            <person name="Rat A."/>
        </authorList>
    </citation>
    <scope>NUCLEOTIDE SEQUENCE</scope>
    <source>
        <strain evidence="6">LMG 28251</strain>
    </source>
</reference>
<evidence type="ECO:0000256" key="4">
    <source>
        <dbReference type="ARBA" id="ARBA00023239"/>
    </source>
</evidence>
<evidence type="ECO:0000259" key="5">
    <source>
        <dbReference type="PROSITE" id="PS51891"/>
    </source>
</evidence>
<dbReference type="PANTHER" id="PTHR33337">
    <property type="entry name" value="GFA DOMAIN-CONTAINING PROTEIN"/>
    <property type="match status" value="1"/>
</dbReference>
<evidence type="ECO:0000256" key="1">
    <source>
        <dbReference type="ARBA" id="ARBA00005495"/>
    </source>
</evidence>
<accession>A0AAF1JW09</accession>
<comment type="caution">
    <text evidence="6">The sequence shown here is derived from an EMBL/GenBank/DDBJ whole genome shotgun (WGS) entry which is preliminary data.</text>
</comment>
<sequence>MAMFSGGCLCGASRYVAVGEPINVRVCHCRVCQRSLGAAFNARVLMPLDGVTMTGPLGRRTSSPELVRGFCTVCGTSLFTERAGAGVIGLTCGSLDSPADFRPTEHVWTSSKQAWLVLDDGLPQHPEGAPA</sequence>
<dbReference type="Pfam" id="PF04828">
    <property type="entry name" value="GFA"/>
    <property type="match status" value="1"/>
</dbReference>
<evidence type="ECO:0000256" key="2">
    <source>
        <dbReference type="ARBA" id="ARBA00022723"/>
    </source>
</evidence>
<dbReference type="Proteomes" id="UP001196068">
    <property type="component" value="Unassembled WGS sequence"/>
</dbReference>
<organism evidence="6 7">
    <name type="scientific">Plastoroseomonas arctica</name>
    <dbReference type="NCBI Taxonomy" id="1509237"/>
    <lineage>
        <taxon>Bacteria</taxon>
        <taxon>Pseudomonadati</taxon>
        <taxon>Pseudomonadota</taxon>
        <taxon>Alphaproteobacteria</taxon>
        <taxon>Acetobacterales</taxon>
        <taxon>Acetobacteraceae</taxon>
        <taxon>Plastoroseomonas</taxon>
    </lineage>
</organism>
<dbReference type="InterPro" id="IPR011057">
    <property type="entry name" value="Mss4-like_sf"/>
</dbReference>
<gene>
    <name evidence="6" type="ORF">GXW79_07980</name>
</gene>
<dbReference type="AlphaFoldDB" id="A0AAF1JW09"/>
<name>A0AAF1JW09_9PROT</name>
<evidence type="ECO:0000256" key="3">
    <source>
        <dbReference type="ARBA" id="ARBA00022833"/>
    </source>
</evidence>
<evidence type="ECO:0000313" key="7">
    <source>
        <dbReference type="Proteomes" id="UP001196068"/>
    </source>
</evidence>
<reference evidence="6" key="2">
    <citation type="journal article" date="2021" name="Syst. Appl. Microbiol.">
        <title>Roseomonas hellenica sp. nov., isolated from roots of wild-growing Alkanna tinctoria.</title>
        <authorList>
            <person name="Rat A."/>
            <person name="Naranjo H.D."/>
            <person name="Lebbe L."/>
            <person name="Cnockaert M."/>
            <person name="Krigas N."/>
            <person name="Grigoriadou K."/>
            <person name="Maloupa E."/>
            <person name="Willems A."/>
        </authorList>
    </citation>
    <scope>NUCLEOTIDE SEQUENCE</scope>
    <source>
        <strain evidence="6">LMG 28251</strain>
    </source>
</reference>
<dbReference type="SUPFAM" id="SSF51316">
    <property type="entry name" value="Mss4-like"/>
    <property type="match status" value="1"/>
</dbReference>
<evidence type="ECO:0000313" key="6">
    <source>
        <dbReference type="EMBL" id="MBR0655015.1"/>
    </source>
</evidence>